<dbReference type="InterPro" id="IPR001628">
    <property type="entry name" value="Znf_hrmn_rcpt"/>
</dbReference>
<dbReference type="GO" id="GO:0008270">
    <property type="term" value="F:zinc ion binding"/>
    <property type="evidence" value="ECO:0007669"/>
    <property type="project" value="UniProtKB-KW"/>
</dbReference>
<dbReference type="SUPFAM" id="SSF57716">
    <property type="entry name" value="Glucocorticoid receptor-like (DNA-binding domain)"/>
    <property type="match status" value="1"/>
</dbReference>
<feature type="compositionally biased region" description="Pro residues" evidence="10">
    <location>
        <begin position="20"/>
        <end position="33"/>
    </location>
</feature>
<keyword evidence="7" id="KW-0804">Transcription</keyword>
<feature type="region of interest" description="Disordered" evidence="10">
    <location>
        <begin position="13"/>
        <end position="84"/>
    </location>
</feature>
<dbReference type="eggNOG" id="KOG3575">
    <property type="taxonomic scope" value="Eukaryota"/>
</dbReference>
<evidence type="ECO:0000256" key="8">
    <source>
        <dbReference type="ARBA" id="ARBA00023170"/>
    </source>
</evidence>
<evidence type="ECO:0000256" key="5">
    <source>
        <dbReference type="ARBA" id="ARBA00023015"/>
    </source>
</evidence>
<dbReference type="Proteomes" id="UP000095282">
    <property type="component" value="Unplaced"/>
</dbReference>
<comment type="subcellular location">
    <subcellularLocation>
        <location evidence="1">Nucleus</location>
    </subcellularLocation>
</comment>
<dbReference type="Gene3D" id="3.30.50.10">
    <property type="entry name" value="Erythroid Transcription Factor GATA-1, subunit A"/>
    <property type="match status" value="1"/>
</dbReference>
<dbReference type="SMART" id="SM00399">
    <property type="entry name" value="ZnF_C4"/>
    <property type="match status" value="1"/>
</dbReference>
<sequence length="195" mass="21143">MLTNMLLHSYPTTDTEYFSLPPPPPTTTSPFPPVFYSQSFNMSNEQTPKDSPTEQQQQPGPSSVVVVGRLPGGSAKPSASTVPPKPKLCEVCGNSGATSHYGGTVCGGCKIFFSRTVQSRKGFVCERGGQCPMNAGKRAKCRACRYQLCLKAHMSPEEVGRLRDMRMGDYNSTVKKEGAVVGYFEDNSQPSVSFL</sequence>
<keyword evidence="8" id="KW-0675">Receptor</keyword>
<evidence type="ECO:0000256" key="1">
    <source>
        <dbReference type="ARBA" id="ARBA00004123"/>
    </source>
</evidence>
<proteinExistence type="predicted"/>
<accession>A0A1I7UZM7</accession>
<evidence type="ECO:0000256" key="4">
    <source>
        <dbReference type="ARBA" id="ARBA00022833"/>
    </source>
</evidence>
<evidence type="ECO:0000256" key="3">
    <source>
        <dbReference type="ARBA" id="ARBA00022771"/>
    </source>
</evidence>
<feature type="compositionally biased region" description="Polar residues" evidence="10">
    <location>
        <begin position="36"/>
        <end position="46"/>
    </location>
</feature>
<name>A0A1I7UZM7_9PELO</name>
<dbReference type="WBParaSite" id="Csp11.Scaffold630.g20936.t1">
    <property type="protein sequence ID" value="Csp11.Scaffold630.g20936.t1"/>
    <property type="gene ID" value="Csp11.Scaffold630.g20936"/>
</dbReference>
<dbReference type="GO" id="GO:0005634">
    <property type="term" value="C:nucleus"/>
    <property type="evidence" value="ECO:0007669"/>
    <property type="project" value="UniProtKB-SubCell"/>
</dbReference>
<evidence type="ECO:0000256" key="2">
    <source>
        <dbReference type="ARBA" id="ARBA00022723"/>
    </source>
</evidence>
<keyword evidence="12" id="KW-1185">Reference proteome</keyword>
<dbReference type="InterPro" id="IPR013088">
    <property type="entry name" value="Znf_NHR/GATA"/>
</dbReference>
<evidence type="ECO:0000256" key="9">
    <source>
        <dbReference type="ARBA" id="ARBA00023242"/>
    </source>
</evidence>
<evidence type="ECO:0000256" key="6">
    <source>
        <dbReference type="ARBA" id="ARBA00023125"/>
    </source>
</evidence>
<keyword evidence="5" id="KW-0805">Transcription regulation</keyword>
<evidence type="ECO:0000313" key="12">
    <source>
        <dbReference type="Proteomes" id="UP000095282"/>
    </source>
</evidence>
<evidence type="ECO:0000259" key="11">
    <source>
        <dbReference type="PROSITE" id="PS51030"/>
    </source>
</evidence>
<dbReference type="GO" id="GO:0043565">
    <property type="term" value="F:sequence-specific DNA binding"/>
    <property type="evidence" value="ECO:0007669"/>
    <property type="project" value="InterPro"/>
</dbReference>
<protein>
    <submittedName>
        <fullName evidence="13">Nuclear receptor domain-containing protein</fullName>
    </submittedName>
</protein>
<dbReference type="PROSITE" id="PS00031">
    <property type="entry name" value="NUCLEAR_REC_DBD_1"/>
    <property type="match status" value="1"/>
</dbReference>
<keyword evidence="2" id="KW-0479">Metal-binding</keyword>
<keyword evidence="6" id="KW-0238">DNA-binding</keyword>
<dbReference type="InterPro" id="IPR016355">
    <property type="entry name" value="NR5-like"/>
</dbReference>
<dbReference type="PRINTS" id="PR00047">
    <property type="entry name" value="STROIDFINGER"/>
</dbReference>
<evidence type="ECO:0000256" key="7">
    <source>
        <dbReference type="ARBA" id="ARBA00023163"/>
    </source>
</evidence>
<dbReference type="PANTHER" id="PTHR24086">
    <property type="entry name" value="NUCLEAR RECEPTOR SUBFAMILY 5 GROUP A"/>
    <property type="match status" value="1"/>
</dbReference>
<dbReference type="GO" id="GO:0004879">
    <property type="term" value="F:nuclear receptor activity"/>
    <property type="evidence" value="ECO:0007669"/>
    <property type="project" value="InterPro"/>
</dbReference>
<feature type="domain" description="Nuclear receptor" evidence="11">
    <location>
        <begin position="86"/>
        <end position="161"/>
    </location>
</feature>
<organism evidence="12 13">
    <name type="scientific">Caenorhabditis tropicalis</name>
    <dbReference type="NCBI Taxonomy" id="1561998"/>
    <lineage>
        <taxon>Eukaryota</taxon>
        <taxon>Metazoa</taxon>
        <taxon>Ecdysozoa</taxon>
        <taxon>Nematoda</taxon>
        <taxon>Chromadorea</taxon>
        <taxon>Rhabditida</taxon>
        <taxon>Rhabditina</taxon>
        <taxon>Rhabditomorpha</taxon>
        <taxon>Rhabditoidea</taxon>
        <taxon>Rhabditidae</taxon>
        <taxon>Peloderinae</taxon>
        <taxon>Caenorhabditis</taxon>
    </lineage>
</organism>
<dbReference type="STRING" id="1561998.A0A1I7UZM7"/>
<dbReference type="Pfam" id="PF00105">
    <property type="entry name" value="zf-C4"/>
    <property type="match status" value="1"/>
</dbReference>
<keyword evidence="4" id="KW-0862">Zinc</keyword>
<evidence type="ECO:0000313" key="13">
    <source>
        <dbReference type="WBParaSite" id="Csp11.Scaffold630.g20936.t1"/>
    </source>
</evidence>
<evidence type="ECO:0000256" key="10">
    <source>
        <dbReference type="SAM" id="MobiDB-lite"/>
    </source>
</evidence>
<dbReference type="PANTHER" id="PTHR24086:SF25">
    <property type="entry name" value="NUCLEAR HORMONE RECEPTOR FTZ-F1 BETA"/>
    <property type="match status" value="1"/>
</dbReference>
<keyword evidence="9" id="KW-0539">Nucleus</keyword>
<keyword evidence="3" id="KW-0863">Zinc-finger</keyword>
<feature type="compositionally biased region" description="Low complexity" evidence="10">
    <location>
        <begin position="55"/>
        <end position="74"/>
    </location>
</feature>
<dbReference type="AlphaFoldDB" id="A0A1I7UZM7"/>
<dbReference type="PROSITE" id="PS51030">
    <property type="entry name" value="NUCLEAR_REC_DBD_2"/>
    <property type="match status" value="1"/>
</dbReference>
<reference evidence="13" key="1">
    <citation type="submission" date="2016-11" db="UniProtKB">
        <authorList>
            <consortium name="WormBaseParasite"/>
        </authorList>
    </citation>
    <scope>IDENTIFICATION</scope>
</reference>